<feature type="transmembrane region" description="Helical" evidence="5">
    <location>
        <begin position="908"/>
        <end position="928"/>
    </location>
</feature>
<sequence>MKMIRDEWRSIRHSKILWISVSVMILIPFLYSIFFLKSVWDPYGDTQNLPVAVVNEDKSVNYQGEKFAGGKQVVTNLKKNNDLDWHFVSAKKAKQGLKDRKYYTVVTIPSNFSKNATTMTDTNPKKMNLHYETNESLNYIAKVITDTGVSRVNKSIRAQVTKAYALAIFKQIRTAGKGYQKAADGATKLKDGGVELQDGLTTYTTGVHTLKNGTVELKTSVTPLSNGVSKLADGSNKVTNGLGQLNSKTGTLSSGVSQLENGSGQVTNGLVTLDNQIPALSGAVTQLFSGSGQVTSGSSQVTTGLGTLAGNSTKLASGVNQLANGSETLRVGVAQYTGGVYTVTNYLKQLNQGAKQFSGVGELATGADTLQKGISGYTNGVATVNGYASQANTVATELKKSTKDLPTQAAELADGARKIDGAVGQFSTASGSMTSEISEKGQALKDPANQQKIANLQQGMADMKLALQSFQKQLSTQQSQSNNSDIATVVSDMQTNISKISSSTTTNNTDLTAKINSRIKEVQSSNGLTDEQVAALEAKLSDVGATTSTASNESTKTALASDASKLQSMLKSNAAATSQQTDLVTKFSDLQDGVDSLISDLSSMSDSVSELETSSTNFTSELNQLKTKTSKLSAGLTSLNENVPTLVAGINGESQLAAGISGGTNKLIQNNDSLNGGSALINEKLGVISSAVPTLVSSIDQITNGSEQIAAKSGQLNAGASQVADGNAQLNSQIPVLVSGVDALFKGSSQVTSGSSKVTNGLGQLNSKTGELATGVTKLKNGSAQVTNGLSTLNGQIPVLVSAVQQLFSGSRQVTSGLNTLNGQVPALMAGVSQLNDGATQLDNNSAKLLSGTKQIKNGNKTLATSLQEGADQVNATPLKNANAKMMAAPTKTSYKDYTHVPNYGHALAPYVLSLALYVGAIVFNFAYPIRRIADDDGTPTQWFWSKVAVGGPVALAMAVIEATVLLVAGLKPISVPEYYLTAIMIALASMFLVMFLSMLFDNPGRFVAMVILMLQLGGSGGTFPMEITNKFFNAIHPYLPLTYSIQAFRQALTGGWGSGIFWSSIVVLAGITIVSLGLLWASMVFLKQHDMQVPAEAEIQMKAGK</sequence>
<feature type="domain" description="ABC-2 type transporter transmembrane" evidence="6">
    <location>
        <begin position="852"/>
        <end position="1081"/>
    </location>
</feature>
<reference evidence="7 8" key="1">
    <citation type="submission" date="2015-10" db="EMBL/GenBank/DDBJ databases">
        <title>Resequencing of Lactobacillus plantarum WJL strain genome.</title>
        <authorList>
            <person name="Martino M.E."/>
        </authorList>
    </citation>
    <scope>NUCLEOTIDE SEQUENCE [LARGE SCALE GENOMIC DNA]</scope>
    <source>
        <strain evidence="7 8">WJL</strain>
    </source>
</reference>
<dbReference type="InterPro" id="IPR017500">
    <property type="entry name" value="Phage_infect_YhgE_N"/>
</dbReference>
<dbReference type="AlphaFoldDB" id="A0A837P6X2"/>
<comment type="caution">
    <text evidence="7">The sequence shown here is derived from an EMBL/GenBank/DDBJ whole genome shotgun (WGS) entry which is preliminary data.</text>
</comment>
<dbReference type="Gene3D" id="3.40.1710.10">
    <property type="entry name" value="abc type-2 transporter like domain"/>
    <property type="match status" value="1"/>
</dbReference>
<dbReference type="InterPro" id="IPR017501">
    <property type="entry name" value="Phage_infect_YhgE_C"/>
</dbReference>
<dbReference type="NCBIfam" id="TIGR03061">
    <property type="entry name" value="pip_yhgE_Nterm"/>
    <property type="match status" value="1"/>
</dbReference>
<protein>
    <recommendedName>
        <fullName evidence="6">ABC-2 type transporter transmembrane domain-containing protein</fullName>
    </recommendedName>
</protein>
<evidence type="ECO:0000313" key="8">
    <source>
        <dbReference type="Proteomes" id="UP000050511"/>
    </source>
</evidence>
<dbReference type="NCBIfam" id="TIGR03062">
    <property type="entry name" value="pip_yhgE_Cterm"/>
    <property type="match status" value="1"/>
</dbReference>
<evidence type="ECO:0000256" key="2">
    <source>
        <dbReference type="ARBA" id="ARBA00022692"/>
    </source>
</evidence>
<evidence type="ECO:0000256" key="5">
    <source>
        <dbReference type="SAM" id="Phobius"/>
    </source>
</evidence>
<dbReference type="InterPro" id="IPR013525">
    <property type="entry name" value="ABC2_TM"/>
</dbReference>
<feature type="transmembrane region" description="Helical" evidence="5">
    <location>
        <begin position="979"/>
        <end position="1000"/>
    </location>
</feature>
<feature type="transmembrane region" description="Helical" evidence="5">
    <location>
        <begin position="1061"/>
        <end position="1082"/>
    </location>
</feature>
<evidence type="ECO:0000256" key="3">
    <source>
        <dbReference type="ARBA" id="ARBA00022989"/>
    </source>
</evidence>
<keyword evidence="2 5" id="KW-0812">Transmembrane</keyword>
<keyword evidence="4 5" id="KW-0472">Membrane</keyword>
<dbReference type="NCBIfam" id="TIGR03057">
    <property type="entry name" value="xxxLxxG_by_4"/>
    <property type="match status" value="6"/>
</dbReference>
<feature type="transmembrane region" description="Helical" evidence="5">
    <location>
        <begin position="948"/>
        <end position="967"/>
    </location>
</feature>
<dbReference type="InterPro" id="IPR023908">
    <property type="entry name" value="xxxLxxG_rpt"/>
</dbReference>
<evidence type="ECO:0000259" key="6">
    <source>
        <dbReference type="Pfam" id="PF12698"/>
    </source>
</evidence>
<organism evidence="7 8">
    <name type="scientific">Lactiplantibacillus plantarum WJL</name>
    <dbReference type="NCBI Taxonomy" id="1350466"/>
    <lineage>
        <taxon>Bacteria</taxon>
        <taxon>Bacillati</taxon>
        <taxon>Bacillota</taxon>
        <taxon>Bacilli</taxon>
        <taxon>Lactobacillales</taxon>
        <taxon>Lactobacillaceae</taxon>
        <taxon>Lactiplantibacillus</taxon>
    </lineage>
</organism>
<feature type="transmembrane region" description="Helical" evidence="5">
    <location>
        <begin position="1007"/>
        <end position="1024"/>
    </location>
</feature>
<dbReference type="EMBL" id="LKLZ01000006">
    <property type="protein sequence ID" value="KPN42676.1"/>
    <property type="molecule type" value="Genomic_DNA"/>
</dbReference>
<proteinExistence type="predicted"/>
<dbReference type="GO" id="GO:0016020">
    <property type="term" value="C:membrane"/>
    <property type="evidence" value="ECO:0007669"/>
    <property type="project" value="UniProtKB-SubCell"/>
</dbReference>
<evidence type="ECO:0000256" key="1">
    <source>
        <dbReference type="ARBA" id="ARBA00004141"/>
    </source>
</evidence>
<dbReference type="RefSeq" id="WP_013355886.1">
    <property type="nucleotide sequence ID" value="NZ_AUTE01000018.1"/>
</dbReference>
<dbReference type="Proteomes" id="UP000050511">
    <property type="component" value="Unassembled WGS sequence"/>
</dbReference>
<comment type="subcellular location">
    <subcellularLocation>
        <location evidence="1">Membrane</location>
        <topology evidence="1">Multi-pass membrane protein</topology>
    </subcellularLocation>
</comment>
<dbReference type="Gene3D" id="1.10.287.950">
    <property type="entry name" value="Methyl-accepting chemotaxis protein"/>
    <property type="match status" value="1"/>
</dbReference>
<accession>A0A837P6X2</accession>
<keyword evidence="3 5" id="KW-1133">Transmembrane helix</keyword>
<feature type="transmembrane region" description="Helical" evidence="5">
    <location>
        <begin position="16"/>
        <end position="36"/>
    </location>
</feature>
<dbReference type="Pfam" id="PF12698">
    <property type="entry name" value="ABC2_membrane_3"/>
    <property type="match status" value="2"/>
</dbReference>
<name>A0A837P6X2_LACPN</name>
<dbReference type="GO" id="GO:0140359">
    <property type="term" value="F:ABC-type transporter activity"/>
    <property type="evidence" value="ECO:0007669"/>
    <property type="project" value="InterPro"/>
</dbReference>
<feature type="domain" description="ABC-2 type transporter transmembrane" evidence="6">
    <location>
        <begin position="20"/>
        <end position="148"/>
    </location>
</feature>
<dbReference type="PANTHER" id="PTHR43077:SF5">
    <property type="entry name" value="PHAGE INFECTION PROTEIN"/>
    <property type="match status" value="1"/>
</dbReference>
<dbReference type="InterPro" id="IPR051328">
    <property type="entry name" value="T7SS_ABC-Transporter"/>
</dbReference>
<gene>
    <name evidence="7" type="ORF">WJL_1711</name>
</gene>
<evidence type="ECO:0000256" key="4">
    <source>
        <dbReference type="ARBA" id="ARBA00023136"/>
    </source>
</evidence>
<evidence type="ECO:0000313" key="7">
    <source>
        <dbReference type="EMBL" id="KPN42676.1"/>
    </source>
</evidence>
<dbReference type="PANTHER" id="PTHR43077">
    <property type="entry name" value="TRANSPORT PERMEASE YVFS-RELATED"/>
    <property type="match status" value="1"/>
</dbReference>